<evidence type="ECO:0000313" key="3">
    <source>
        <dbReference type="Proteomes" id="UP000334380"/>
    </source>
</evidence>
<feature type="domain" description="Glycosyltransferase subfamily 4-like N-terminal" evidence="1">
    <location>
        <begin position="16"/>
        <end position="197"/>
    </location>
</feature>
<keyword evidence="3" id="KW-1185">Reference proteome</keyword>
<reference evidence="2 3" key="1">
    <citation type="submission" date="2019-08" db="EMBL/GenBank/DDBJ databases">
        <authorList>
            <person name="Peeters C."/>
        </authorList>
    </citation>
    <scope>NUCLEOTIDE SEQUENCE [LARGE SCALE GENOMIC DNA]</scope>
    <source>
        <strain evidence="2 3">LMG 31013</strain>
    </source>
</reference>
<dbReference type="Gene3D" id="3.40.50.2000">
    <property type="entry name" value="Glycogen Phosphorylase B"/>
    <property type="match status" value="2"/>
</dbReference>
<dbReference type="SUPFAM" id="SSF53756">
    <property type="entry name" value="UDP-Glycosyltransferase/glycogen phosphorylase"/>
    <property type="match status" value="1"/>
</dbReference>
<accession>A0A5E4VQE6</accession>
<dbReference type="AlphaFoldDB" id="A0A5E4VQE6"/>
<dbReference type="PANTHER" id="PTHR12526">
    <property type="entry name" value="GLYCOSYLTRANSFERASE"/>
    <property type="match status" value="1"/>
</dbReference>
<keyword evidence="2" id="KW-0808">Transferase</keyword>
<protein>
    <submittedName>
        <fullName evidence="2">Glycosyltransferase</fullName>
    </submittedName>
</protein>
<dbReference type="PANTHER" id="PTHR12526:SF622">
    <property type="entry name" value="GLYCOSYLTRANSFERASE (GROUP I)"/>
    <property type="match status" value="1"/>
</dbReference>
<name>A0A5E4VQE6_9BURK</name>
<organism evidence="2 3">
    <name type="scientific">Pandoraea terrigena</name>
    <dbReference type="NCBI Taxonomy" id="2508292"/>
    <lineage>
        <taxon>Bacteria</taxon>
        <taxon>Pseudomonadati</taxon>
        <taxon>Pseudomonadota</taxon>
        <taxon>Betaproteobacteria</taxon>
        <taxon>Burkholderiales</taxon>
        <taxon>Burkholderiaceae</taxon>
        <taxon>Pandoraea</taxon>
    </lineage>
</organism>
<dbReference type="OrthoDB" id="9787293at2"/>
<dbReference type="Pfam" id="PF13692">
    <property type="entry name" value="Glyco_trans_1_4"/>
    <property type="match status" value="1"/>
</dbReference>
<dbReference type="EMBL" id="CABPRU010000006">
    <property type="protein sequence ID" value="VVE14552.1"/>
    <property type="molecule type" value="Genomic_DNA"/>
</dbReference>
<sequence>MRVLIVSQNFWPEGFRINEVAKSLSEKGVEVEILTGKPNYPAGKVFDGYQADGCLQETFHGIPVHRVPLRPRGRGAVGLARNYLSFVLNGLVFAPRLLRGKRFDAIFVYATSPVLQALPAIYLGWRKKTPVALWVQDLWPESLSATGYVKNRYILKAVEWVVRYIYKRMSLLLVQSEAFFGPVGKLAPATEIRYYPNSVDDSFARPVEGDTPGLPGLDAGFSVMFAGNIGSAQAVEVIVEAATLLAADADIQFVVVGDGSRRDWMLQEIKARGLSNVHLPGRFPSERMPGFMQQASALLVTLADEEIFAATVPNKIQAYLAAGRPIIASVNGEGARLVLAAGAGVTAAAQDGAALAEAIRTLHAMPPAEREQMGANGRAYYRAKFDHESLVSDLIRHLQTMRRKS</sequence>
<dbReference type="Proteomes" id="UP000334380">
    <property type="component" value="Unassembled WGS sequence"/>
</dbReference>
<dbReference type="GO" id="GO:0016757">
    <property type="term" value="F:glycosyltransferase activity"/>
    <property type="evidence" value="ECO:0007669"/>
    <property type="project" value="UniProtKB-ARBA"/>
</dbReference>
<dbReference type="CDD" id="cd03794">
    <property type="entry name" value="GT4_WbuB-like"/>
    <property type="match status" value="1"/>
</dbReference>
<dbReference type="Pfam" id="PF13579">
    <property type="entry name" value="Glyco_trans_4_4"/>
    <property type="match status" value="1"/>
</dbReference>
<dbReference type="InterPro" id="IPR028098">
    <property type="entry name" value="Glyco_trans_4-like_N"/>
</dbReference>
<evidence type="ECO:0000259" key="1">
    <source>
        <dbReference type="Pfam" id="PF13579"/>
    </source>
</evidence>
<evidence type="ECO:0000313" key="2">
    <source>
        <dbReference type="EMBL" id="VVE14552.1"/>
    </source>
</evidence>
<gene>
    <name evidence="2" type="ORF">PTE31013_02829</name>
</gene>
<dbReference type="RefSeq" id="WP_150613432.1">
    <property type="nucleotide sequence ID" value="NZ_CABPRU010000006.1"/>
</dbReference>
<proteinExistence type="predicted"/>